<feature type="domain" description="MATH" evidence="2">
    <location>
        <begin position="94"/>
        <end position="212"/>
    </location>
</feature>
<dbReference type="Pfam" id="PF00651">
    <property type="entry name" value="BTB"/>
    <property type="match status" value="1"/>
</dbReference>
<proteinExistence type="predicted"/>
<keyword evidence="4" id="KW-1185">Reference proteome</keyword>
<dbReference type="CDD" id="cd18186">
    <property type="entry name" value="BTB_POZ_ZBTB_KLHL-like"/>
    <property type="match status" value="1"/>
</dbReference>
<organism evidence="3 4">
    <name type="scientific">Caenorhabditis briggsae</name>
    <dbReference type="NCBI Taxonomy" id="6238"/>
    <lineage>
        <taxon>Eukaryota</taxon>
        <taxon>Metazoa</taxon>
        <taxon>Ecdysozoa</taxon>
        <taxon>Nematoda</taxon>
        <taxon>Chromadorea</taxon>
        <taxon>Rhabditida</taxon>
        <taxon>Rhabditina</taxon>
        <taxon>Rhabditomorpha</taxon>
        <taxon>Rhabditoidea</taxon>
        <taxon>Rhabditidae</taxon>
        <taxon>Peloderinae</taxon>
        <taxon>Caenorhabditis</taxon>
    </lineage>
</organism>
<dbReference type="InterPro" id="IPR002083">
    <property type="entry name" value="MATH/TRAF_dom"/>
</dbReference>
<dbReference type="SUPFAM" id="SSF49599">
    <property type="entry name" value="TRAF domain-like"/>
    <property type="match status" value="2"/>
</dbReference>
<protein>
    <submittedName>
        <fullName evidence="3">Uncharacterized protein</fullName>
    </submittedName>
</protein>
<evidence type="ECO:0000313" key="4">
    <source>
        <dbReference type="Proteomes" id="UP000829354"/>
    </source>
</evidence>
<evidence type="ECO:0000259" key="2">
    <source>
        <dbReference type="PROSITE" id="PS50144"/>
    </source>
</evidence>
<dbReference type="InterPro" id="IPR000210">
    <property type="entry name" value="BTB/POZ_dom"/>
</dbReference>
<dbReference type="CDD" id="cd00121">
    <property type="entry name" value="MATH"/>
    <property type="match status" value="2"/>
</dbReference>
<dbReference type="PANTHER" id="PTHR22743:SF165">
    <property type="entry name" value="BTB AND MATH DOMAIN CONTAINING-RELATED"/>
    <property type="match status" value="1"/>
</dbReference>
<dbReference type="PROSITE" id="PS50144">
    <property type="entry name" value="MATH"/>
    <property type="match status" value="1"/>
</dbReference>
<evidence type="ECO:0000259" key="1">
    <source>
        <dbReference type="PROSITE" id="PS50097"/>
    </source>
</evidence>
<feature type="domain" description="BTB" evidence="1">
    <location>
        <begin position="236"/>
        <end position="295"/>
    </location>
</feature>
<dbReference type="Proteomes" id="UP000829354">
    <property type="component" value="Chromosome II"/>
</dbReference>
<evidence type="ECO:0000313" key="3">
    <source>
        <dbReference type="EMBL" id="UMM19870.1"/>
    </source>
</evidence>
<dbReference type="InterPro" id="IPR011333">
    <property type="entry name" value="SKP1/BTB/POZ_sf"/>
</dbReference>
<dbReference type="Gene3D" id="2.60.210.10">
    <property type="entry name" value="Apoptosis, Tumor Necrosis Factor Receptor Associated Protein 2, Chain A"/>
    <property type="match status" value="1"/>
</dbReference>
<dbReference type="SMART" id="SM00061">
    <property type="entry name" value="MATH"/>
    <property type="match status" value="2"/>
</dbReference>
<reference evidence="3 4" key="1">
    <citation type="submission" date="2022-04" db="EMBL/GenBank/DDBJ databases">
        <title>Chromosome-level reference genomes for two strains of Caenorhabditis briggsae: an improved platform for comparative genomics.</title>
        <authorList>
            <person name="Stevens L."/>
            <person name="Andersen E."/>
        </authorList>
    </citation>
    <scope>NUCLEOTIDE SEQUENCE [LARGE SCALE GENOMIC DNA]</scope>
    <source>
        <strain evidence="3">VX34</strain>
        <tissue evidence="3">Whole-organism</tissue>
    </source>
</reference>
<accession>A0AAE9EGS9</accession>
<dbReference type="Gene3D" id="3.30.710.10">
    <property type="entry name" value="Potassium Channel Kv1.1, Chain A"/>
    <property type="match status" value="1"/>
</dbReference>
<dbReference type="InterPro" id="IPR008974">
    <property type="entry name" value="TRAF-like"/>
</dbReference>
<dbReference type="SMART" id="SM00225">
    <property type="entry name" value="BTB"/>
    <property type="match status" value="1"/>
</dbReference>
<dbReference type="Pfam" id="PF00917">
    <property type="entry name" value="MATH"/>
    <property type="match status" value="2"/>
</dbReference>
<name>A0AAE9EGS9_CAEBR</name>
<dbReference type="PANTHER" id="PTHR22743">
    <property type="entry name" value="MEPRIN/TRAF-LIKE MATH FAMILY-C.ELEGANS"/>
    <property type="match status" value="1"/>
</dbReference>
<sequence length="393" mass="45429">MPAIAKEFVLTNIFKNVSEMKEESEIFSEEKEHFGVPWDLSIVRTRQDIGIFLHCSIYKTKKWRIGVEANLKLVTFTGKVLSAVLNDTQRMSGSFTITHTIKKISNVKDDVPIFSKPEYHFGIPWKLQISEKSGFLVFEIFCCYSGSNKEWSIQSIDTEFKIVTFSGKLHSKKCNLSFYENKRLDGFSEFIEWDEMIKDYCIDDHLIVEVNVKNLVKGGIKKEKLWKFDQSVEAFSDVVLKVEKEKFYVAKLYLSSQSTYFEALFLRNFEESRKSEIEVKDVKSEDFQNFLELLHGESPIDESTIEGIVHLADMYDAKLAIRKCEEFLMENSEKTLKEKLKLAYRYNLINLKNKCLSKIATAAEIRSVLSHDTNEMDPSVVGALLQKSLTLIP</sequence>
<dbReference type="SUPFAM" id="SSF54695">
    <property type="entry name" value="POZ domain"/>
    <property type="match status" value="1"/>
</dbReference>
<dbReference type="EMBL" id="CP092621">
    <property type="protein sequence ID" value="UMM19870.1"/>
    <property type="molecule type" value="Genomic_DNA"/>
</dbReference>
<dbReference type="AlphaFoldDB" id="A0AAE9EGS9"/>
<dbReference type="PROSITE" id="PS50097">
    <property type="entry name" value="BTB"/>
    <property type="match status" value="1"/>
</dbReference>
<gene>
    <name evidence="3" type="ORF">L5515_015297</name>
</gene>
<dbReference type="InterPro" id="IPR052664">
    <property type="entry name" value="BTB-MATH_domain_protein"/>
</dbReference>